<evidence type="ECO:0000256" key="1">
    <source>
        <dbReference type="ARBA" id="ARBA00004922"/>
    </source>
</evidence>
<comment type="pathway">
    <text evidence="1">Protein modification; protein glycosylation.</text>
</comment>
<keyword evidence="6" id="KW-0735">Signal-anchor</keyword>
<dbReference type="EMBL" id="CAJNOI010000030">
    <property type="protein sequence ID" value="CAF0877568.1"/>
    <property type="molecule type" value="Genomic_DNA"/>
</dbReference>
<comment type="caution">
    <text evidence="14">The sequence shown here is derived from an EMBL/GenBank/DDBJ whole genome shotgun (WGS) entry which is preliminary data.</text>
</comment>
<dbReference type="Gene3D" id="3.40.50.11660">
    <property type="entry name" value="Glycosyl transferase family 10, C-terminal domain"/>
    <property type="match status" value="1"/>
</dbReference>
<evidence type="ECO:0000313" key="13">
    <source>
        <dbReference type="EMBL" id="CAF0877568.1"/>
    </source>
</evidence>
<reference evidence="14" key="1">
    <citation type="submission" date="2021-02" db="EMBL/GenBank/DDBJ databases">
        <authorList>
            <person name="Nowell W R."/>
        </authorList>
    </citation>
    <scope>NUCLEOTIDE SEQUENCE</scope>
</reference>
<dbReference type="FunFam" id="3.40.50.11660:FF:000002">
    <property type="entry name" value="Alpha-(1,3)-fucosyltransferase"/>
    <property type="match status" value="1"/>
</dbReference>
<keyword evidence="15" id="KW-1185">Reference proteome</keyword>
<dbReference type="AlphaFoldDB" id="A0A814AJQ0"/>
<dbReference type="PANTHER" id="PTHR11929:SF194">
    <property type="entry name" value="ALPHA-(1,3)-FUCOSYLTRANSFERASE 10"/>
    <property type="match status" value="1"/>
</dbReference>
<dbReference type="GO" id="GO:0046920">
    <property type="term" value="F:alpha-(1-&gt;3)-fucosyltransferase activity"/>
    <property type="evidence" value="ECO:0007669"/>
    <property type="project" value="TreeGrafter"/>
</dbReference>
<evidence type="ECO:0000256" key="7">
    <source>
        <dbReference type="ARBA" id="ARBA00022989"/>
    </source>
</evidence>
<evidence type="ECO:0000256" key="3">
    <source>
        <dbReference type="ARBA" id="ARBA00022676"/>
    </source>
</evidence>
<comment type="subcellular location">
    <subcellularLocation>
        <location evidence="10">Endomembrane system</location>
        <topology evidence="10">Single-pass type II membrane protein</topology>
    </subcellularLocation>
    <subcellularLocation>
        <location evidence="11">Golgi apparatus</location>
        <location evidence="11">Golgi stack membrane</location>
        <topology evidence="11">Single-pass type II membrane protein</topology>
    </subcellularLocation>
</comment>
<name>A0A814AJQ0_9BILA</name>
<keyword evidence="11" id="KW-0333">Golgi apparatus</keyword>
<keyword evidence="9" id="KW-0325">Glycoprotein</keyword>
<evidence type="ECO:0000256" key="9">
    <source>
        <dbReference type="ARBA" id="ARBA00023180"/>
    </source>
</evidence>
<keyword evidence="7" id="KW-1133">Transmembrane helix</keyword>
<evidence type="ECO:0000313" key="15">
    <source>
        <dbReference type="Proteomes" id="UP000663832"/>
    </source>
</evidence>
<evidence type="ECO:0000256" key="8">
    <source>
        <dbReference type="ARBA" id="ARBA00023136"/>
    </source>
</evidence>
<evidence type="ECO:0000313" key="14">
    <source>
        <dbReference type="EMBL" id="CAF0913109.1"/>
    </source>
</evidence>
<evidence type="ECO:0000256" key="6">
    <source>
        <dbReference type="ARBA" id="ARBA00022968"/>
    </source>
</evidence>
<dbReference type="InterPro" id="IPR055270">
    <property type="entry name" value="Glyco_tran_10_C"/>
</dbReference>
<evidence type="ECO:0000256" key="4">
    <source>
        <dbReference type="ARBA" id="ARBA00022679"/>
    </source>
</evidence>
<dbReference type="SUPFAM" id="SSF53756">
    <property type="entry name" value="UDP-Glycosyltransferase/glycogen phosphorylase"/>
    <property type="match status" value="1"/>
</dbReference>
<comment type="similarity">
    <text evidence="2 11">Belongs to the glycosyltransferase 10 family.</text>
</comment>
<dbReference type="EMBL" id="CAJNOM010000047">
    <property type="protein sequence ID" value="CAF0913109.1"/>
    <property type="molecule type" value="Genomic_DNA"/>
</dbReference>
<dbReference type="Proteomes" id="UP000663832">
    <property type="component" value="Unassembled WGS sequence"/>
</dbReference>
<protein>
    <recommendedName>
        <fullName evidence="11">Fucosyltransferase</fullName>
        <ecNumber evidence="11">2.4.1.-</ecNumber>
    </recommendedName>
</protein>
<accession>A0A814AJQ0</accession>
<gene>
    <name evidence="13" type="ORF">BJG266_LOCUS9242</name>
    <name evidence="14" type="ORF">QVE165_LOCUS10118</name>
</gene>
<keyword evidence="8" id="KW-0472">Membrane</keyword>
<keyword evidence="5 11" id="KW-0812">Transmembrane</keyword>
<evidence type="ECO:0000259" key="12">
    <source>
        <dbReference type="Pfam" id="PF00852"/>
    </source>
</evidence>
<dbReference type="OrthoDB" id="427096at2759"/>
<dbReference type="Proteomes" id="UP000663877">
    <property type="component" value="Unassembled WGS sequence"/>
</dbReference>
<keyword evidence="3 11" id="KW-0328">Glycosyltransferase</keyword>
<dbReference type="GO" id="GO:0032580">
    <property type="term" value="C:Golgi cisterna membrane"/>
    <property type="evidence" value="ECO:0007669"/>
    <property type="project" value="UniProtKB-SubCell"/>
</dbReference>
<feature type="domain" description="Fucosyltransferase C-terminal" evidence="12">
    <location>
        <begin position="242"/>
        <end position="430"/>
    </location>
</feature>
<keyword evidence="4 11" id="KW-0808">Transferase</keyword>
<sequence>MKREDNQSIKYIFDLYKWRQIIEQELKSLKKDETLWCDIPVELQFLAKALYQQYRMNNYARLPCHVIYSSRTTLEDVKCSYNRQNQAYFECKRGFSLDLFLSKSEKYSYPSLIADPDLPFSSYAYISVLNNQYRSCSSMWGFEFNYEPIIYYPWMADRDKLKLFDVTFGYDRSIYDFPPRPHLFSYVEQLKFTSQRLSFQETMSSKKLIHSVNMSDVYWTNLLMKSIRQNKTINTSYIRAPIMWMNSNCNAKSRRTQYMKKLMKYIDVDNYGNCGEKIRQLPEHIVKIQGSRNRTLKHIATYKWEAGKLALSRDYLFTIAIENSLTYDYISEKLWHSLAAGSIPIYLGAPNFYDWLPCRTDCIIDLRKFETPKDAAIFIKSVAKNKTLYESYHQWRKEPVSDNFQNILDYYARSSNHTLDCALCEMSHRVGQGEDSKKIKIDLKNRIGSF</sequence>
<dbReference type="UniPathway" id="UPA00378"/>
<evidence type="ECO:0000256" key="11">
    <source>
        <dbReference type="RuleBase" id="RU003832"/>
    </source>
</evidence>
<proteinExistence type="inferred from homology"/>
<dbReference type="EC" id="2.4.1.-" evidence="11"/>
<evidence type="ECO:0000256" key="2">
    <source>
        <dbReference type="ARBA" id="ARBA00008919"/>
    </source>
</evidence>
<organism evidence="14 15">
    <name type="scientific">Adineta steineri</name>
    <dbReference type="NCBI Taxonomy" id="433720"/>
    <lineage>
        <taxon>Eukaryota</taxon>
        <taxon>Metazoa</taxon>
        <taxon>Spiralia</taxon>
        <taxon>Gnathifera</taxon>
        <taxon>Rotifera</taxon>
        <taxon>Eurotatoria</taxon>
        <taxon>Bdelloidea</taxon>
        <taxon>Adinetida</taxon>
        <taxon>Adinetidae</taxon>
        <taxon>Adineta</taxon>
    </lineage>
</organism>
<dbReference type="PANTHER" id="PTHR11929">
    <property type="entry name" value="ALPHA- 1,3 -FUCOSYLTRANSFERASE"/>
    <property type="match status" value="1"/>
</dbReference>
<dbReference type="InterPro" id="IPR001503">
    <property type="entry name" value="Glyco_trans_10"/>
</dbReference>
<dbReference type="Pfam" id="PF00852">
    <property type="entry name" value="Glyco_transf_10"/>
    <property type="match status" value="1"/>
</dbReference>
<evidence type="ECO:0000256" key="5">
    <source>
        <dbReference type="ARBA" id="ARBA00022692"/>
    </source>
</evidence>
<dbReference type="InterPro" id="IPR038577">
    <property type="entry name" value="GT10-like_C_sf"/>
</dbReference>
<evidence type="ECO:0000256" key="10">
    <source>
        <dbReference type="ARBA" id="ARBA00060399"/>
    </source>
</evidence>